<dbReference type="RefSeq" id="WP_218233258.1">
    <property type="nucleotide sequence ID" value="NZ_BAABBB010000009.1"/>
</dbReference>
<evidence type="ECO:0008006" key="3">
    <source>
        <dbReference type="Google" id="ProtNLM"/>
    </source>
</evidence>
<name>A0ABP6V923_9ACTN</name>
<evidence type="ECO:0000313" key="2">
    <source>
        <dbReference type="Proteomes" id="UP001500301"/>
    </source>
</evidence>
<dbReference type="Proteomes" id="UP001500301">
    <property type="component" value="Unassembled WGS sequence"/>
</dbReference>
<proteinExistence type="predicted"/>
<sequence>MMRFLVESVPPGRPAWWLIDDDGLVLAWSGRTFDTLAVADHAAHRFRVEHAGREYRMQPRPGGSWRWTAWNRAGERIAVSGDWFKSRAGAEHAARECGDVVGAAIGP</sequence>
<gene>
    <name evidence="1" type="ORF">GCM10022263_16460</name>
</gene>
<accession>A0ABP6V923</accession>
<protein>
    <recommendedName>
        <fullName evidence="3">DUF1508 domain-containing protein</fullName>
    </recommendedName>
</protein>
<comment type="caution">
    <text evidence="1">The sequence shown here is derived from an EMBL/GenBank/DDBJ whole genome shotgun (WGS) entry which is preliminary data.</text>
</comment>
<dbReference type="EMBL" id="BAABBB010000009">
    <property type="protein sequence ID" value="GAA3528590.1"/>
    <property type="molecule type" value="Genomic_DNA"/>
</dbReference>
<reference evidence="2" key="1">
    <citation type="journal article" date="2019" name="Int. J. Syst. Evol. Microbiol.">
        <title>The Global Catalogue of Microorganisms (GCM) 10K type strain sequencing project: providing services to taxonomists for standard genome sequencing and annotation.</title>
        <authorList>
            <consortium name="The Broad Institute Genomics Platform"/>
            <consortium name="The Broad Institute Genome Sequencing Center for Infectious Disease"/>
            <person name="Wu L."/>
            <person name="Ma J."/>
        </authorList>
    </citation>
    <scope>NUCLEOTIDE SEQUENCE [LARGE SCALE GENOMIC DNA]</scope>
    <source>
        <strain evidence="2">JCM 17460</strain>
    </source>
</reference>
<evidence type="ECO:0000313" key="1">
    <source>
        <dbReference type="EMBL" id="GAA3528590.1"/>
    </source>
</evidence>
<organism evidence="1 2">
    <name type="scientific">Nocardioides daeguensis</name>
    <dbReference type="NCBI Taxonomy" id="908359"/>
    <lineage>
        <taxon>Bacteria</taxon>
        <taxon>Bacillati</taxon>
        <taxon>Actinomycetota</taxon>
        <taxon>Actinomycetes</taxon>
        <taxon>Propionibacteriales</taxon>
        <taxon>Nocardioidaceae</taxon>
        <taxon>Nocardioides</taxon>
    </lineage>
</organism>
<keyword evidence="2" id="KW-1185">Reference proteome</keyword>